<dbReference type="InterPro" id="IPR045584">
    <property type="entry name" value="Pilin-like"/>
</dbReference>
<dbReference type="SUPFAM" id="SSF54523">
    <property type="entry name" value="Pili subunits"/>
    <property type="match status" value="1"/>
</dbReference>
<dbReference type="AlphaFoldDB" id="A0A6M1RIW3"/>
<organism evidence="2 3">
    <name type="scientific">Limisphaera ngatamarikiensis</name>
    <dbReference type="NCBI Taxonomy" id="1324935"/>
    <lineage>
        <taxon>Bacteria</taxon>
        <taxon>Pseudomonadati</taxon>
        <taxon>Verrucomicrobiota</taxon>
        <taxon>Verrucomicrobiia</taxon>
        <taxon>Limisphaerales</taxon>
        <taxon>Limisphaeraceae</taxon>
        <taxon>Limisphaera</taxon>
    </lineage>
</organism>
<dbReference type="Proteomes" id="UP000477311">
    <property type="component" value="Unassembled WGS sequence"/>
</dbReference>
<reference evidence="2 3" key="1">
    <citation type="submission" date="2020-02" db="EMBL/GenBank/DDBJ databases">
        <title>Draft genome sequence of Limisphaera ngatamarikiensis NGM72.4T, a thermophilic Verrucomicrobia grouped in subdivision 3.</title>
        <authorList>
            <person name="Carere C.R."/>
            <person name="Steen J."/>
            <person name="Hugenholtz P."/>
            <person name="Stott M.B."/>
        </authorList>
    </citation>
    <scope>NUCLEOTIDE SEQUENCE [LARGE SCALE GENOMIC DNA]</scope>
    <source>
        <strain evidence="2 3">NGM72.4</strain>
    </source>
</reference>
<dbReference type="EMBL" id="JAAKYA010000077">
    <property type="protein sequence ID" value="NGO40008.1"/>
    <property type="molecule type" value="Genomic_DNA"/>
</dbReference>
<dbReference type="PANTHER" id="PTHR30093">
    <property type="entry name" value="GENERAL SECRETION PATHWAY PROTEIN G"/>
    <property type="match status" value="1"/>
</dbReference>
<accession>A0A6M1RIW3</accession>
<comment type="caution">
    <text evidence="2">The sequence shown here is derived from an EMBL/GenBank/DDBJ whole genome shotgun (WGS) entry which is preliminary data.</text>
</comment>
<dbReference type="InterPro" id="IPR012902">
    <property type="entry name" value="N_methyl_site"/>
</dbReference>
<dbReference type="NCBIfam" id="TIGR02532">
    <property type="entry name" value="IV_pilin_GFxxxE"/>
    <property type="match status" value="1"/>
</dbReference>
<evidence type="ECO:0000313" key="3">
    <source>
        <dbReference type="Proteomes" id="UP000477311"/>
    </source>
</evidence>
<gene>
    <name evidence="2" type="ORF">G4L39_11485</name>
</gene>
<keyword evidence="1" id="KW-0812">Transmembrane</keyword>
<dbReference type="Gene3D" id="3.30.700.10">
    <property type="entry name" value="Glycoprotein, Type 4 Pilin"/>
    <property type="match status" value="1"/>
</dbReference>
<dbReference type="Pfam" id="PF07963">
    <property type="entry name" value="N_methyl"/>
    <property type="match status" value="1"/>
</dbReference>
<proteinExistence type="predicted"/>
<name>A0A6M1RIW3_9BACT</name>
<sequence length="305" mass="33665">MKAVTSAEYAPDTRPARAFTLIELLVVIAIIAILAGMLLPALSRAKGKALGISCLNNTKTLATATLLYIGDHDDRVPNNYGVAETIEAINNGRLDNWVNNVMTWGASGSVADRSNTNLLWIANGVLGRYTAAMLGAYRCPADNYLSPVQRAAGFPYRVRSYSMNALFGRFSTASNPGSDPTILGRHWGDQNYRQYLKMSQVPAPAKTWLFIEEHADSINDGYFINSPSAANWQDQPASYHGGACGFAFADGHSEIKRWLSRTSKLPVRYAYTPIAFDAAGRQDFAWYLERTGYTLYATGRRMFNY</sequence>
<evidence type="ECO:0000313" key="2">
    <source>
        <dbReference type="EMBL" id="NGO40008.1"/>
    </source>
</evidence>
<protein>
    <submittedName>
        <fullName evidence="2">Type II secretion system protein</fullName>
    </submittedName>
</protein>
<keyword evidence="3" id="KW-1185">Reference proteome</keyword>
<feature type="transmembrane region" description="Helical" evidence="1">
    <location>
        <begin position="18"/>
        <end position="39"/>
    </location>
</feature>
<evidence type="ECO:0000256" key="1">
    <source>
        <dbReference type="SAM" id="Phobius"/>
    </source>
</evidence>
<keyword evidence="1" id="KW-1133">Transmembrane helix</keyword>
<dbReference type="RefSeq" id="WP_165108317.1">
    <property type="nucleotide sequence ID" value="NZ_JAAKYA010000077.1"/>
</dbReference>
<keyword evidence="1" id="KW-0472">Membrane</keyword>